<comment type="caution">
    <text evidence="1">The sequence shown here is derived from an EMBL/GenBank/DDBJ whole genome shotgun (WGS) entry which is preliminary data.</text>
</comment>
<name>A0AAP2DGR5_9BACT</name>
<dbReference type="GO" id="GO:0005524">
    <property type="term" value="F:ATP binding"/>
    <property type="evidence" value="ECO:0007669"/>
    <property type="project" value="InterPro"/>
</dbReference>
<dbReference type="EMBL" id="JAHESF010000002">
    <property type="protein sequence ID" value="MBT1695891.1"/>
    <property type="molecule type" value="Genomic_DNA"/>
</dbReference>
<sequence>MPSNPGIIFGGFIGETKKEIYDQLPPSTYPKSVYVSPSMSFSEINAHLANHQLSFPLAVKPNAGMMGFMFRKVESTEQLQQYHAVMPVDYIIQELVTYPLEVSVFYYRYPQEATGHITGFLKKEPMEVTGDGTRTLRELIASYPRAQFRQKELLSKHESKLGTIIPAGDRFALSHALNLSRGGRLVSLEHEKDARLLKIFDDLSHYSKNFYYGRYDIKCASIEDLKCGRNFSILEYNGCGAEPHHVYGNRNSLFTACKILVDHWAILYKISMQNYRQGIPRWSYAEGLRFSRKAKEHFNVLSKLDSSFEFTSASARLPVTDRFSNSTAQYYVPASNG</sequence>
<keyword evidence="2" id="KW-1185">Reference proteome</keyword>
<dbReference type="InterPro" id="IPR013815">
    <property type="entry name" value="ATP_grasp_subdomain_1"/>
</dbReference>
<dbReference type="Gene3D" id="3.30.1490.20">
    <property type="entry name" value="ATP-grasp fold, A domain"/>
    <property type="match status" value="1"/>
</dbReference>
<gene>
    <name evidence="1" type="ORF">KK083_03310</name>
</gene>
<evidence type="ECO:0008006" key="3">
    <source>
        <dbReference type="Google" id="ProtNLM"/>
    </source>
</evidence>
<organism evidence="1 2">
    <name type="scientific">Chryseosolibacter histidini</name>
    <dbReference type="NCBI Taxonomy" id="2782349"/>
    <lineage>
        <taxon>Bacteria</taxon>
        <taxon>Pseudomonadati</taxon>
        <taxon>Bacteroidota</taxon>
        <taxon>Cytophagia</taxon>
        <taxon>Cytophagales</taxon>
        <taxon>Chryseotaleaceae</taxon>
        <taxon>Chryseosolibacter</taxon>
    </lineage>
</organism>
<dbReference type="RefSeq" id="WP_254160682.1">
    <property type="nucleotide sequence ID" value="NZ_JAHESF010000002.1"/>
</dbReference>
<proteinExistence type="predicted"/>
<dbReference type="SUPFAM" id="SSF56059">
    <property type="entry name" value="Glutathione synthetase ATP-binding domain-like"/>
    <property type="match status" value="1"/>
</dbReference>
<accession>A0AAP2DGR5</accession>
<protein>
    <recommendedName>
        <fullName evidence="3">D-alanine--D-alanine ligase</fullName>
    </recommendedName>
</protein>
<dbReference type="Proteomes" id="UP001319200">
    <property type="component" value="Unassembled WGS sequence"/>
</dbReference>
<reference evidence="1 2" key="1">
    <citation type="submission" date="2021-05" db="EMBL/GenBank/DDBJ databases">
        <title>A Polyphasic approach of four new species of the genus Ohtaekwangia: Ohtaekwangia histidinii sp. nov., Ohtaekwangia cretensis sp. nov., Ohtaekwangia indiensis sp. nov., Ohtaekwangia reichenbachii sp. nov. from diverse environment.</title>
        <authorList>
            <person name="Octaviana S."/>
        </authorList>
    </citation>
    <scope>NUCLEOTIDE SEQUENCE [LARGE SCALE GENOMIC DNA]</scope>
    <source>
        <strain evidence="1 2">PWU4</strain>
    </source>
</reference>
<evidence type="ECO:0000313" key="2">
    <source>
        <dbReference type="Proteomes" id="UP001319200"/>
    </source>
</evidence>
<evidence type="ECO:0000313" key="1">
    <source>
        <dbReference type="EMBL" id="MBT1695891.1"/>
    </source>
</evidence>
<dbReference type="AlphaFoldDB" id="A0AAP2DGR5"/>